<evidence type="ECO:0000313" key="3">
    <source>
        <dbReference type="Proteomes" id="UP000001449"/>
    </source>
</evidence>
<reference evidence="2 3" key="1">
    <citation type="journal article" date="2004" name="Science">
        <title>The genome of the diatom Thalassiosira pseudonana: ecology, evolution, and metabolism.</title>
        <authorList>
            <person name="Armbrust E.V."/>
            <person name="Berges J.A."/>
            <person name="Bowler C."/>
            <person name="Green B.R."/>
            <person name="Martinez D."/>
            <person name="Putnam N.H."/>
            <person name="Zhou S."/>
            <person name="Allen A.E."/>
            <person name="Apt K.E."/>
            <person name="Bechner M."/>
            <person name="Brzezinski M.A."/>
            <person name="Chaal B.K."/>
            <person name="Chiovitti A."/>
            <person name="Davis A.K."/>
            <person name="Demarest M.S."/>
            <person name="Detter J.C."/>
            <person name="Glavina T."/>
            <person name="Goodstein D."/>
            <person name="Hadi M.Z."/>
            <person name="Hellsten U."/>
            <person name="Hildebrand M."/>
            <person name="Jenkins B.D."/>
            <person name="Jurka J."/>
            <person name="Kapitonov V.V."/>
            <person name="Kroger N."/>
            <person name="Lau W.W."/>
            <person name="Lane T.W."/>
            <person name="Larimer F.W."/>
            <person name="Lippmeier J.C."/>
            <person name="Lucas S."/>
            <person name="Medina M."/>
            <person name="Montsant A."/>
            <person name="Obornik M."/>
            <person name="Parker M.S."/>
            <person name="Palenik B."/>
            <person name="Pazour G.J."/>
            <person name="Richardson P.M."/>
            <person name="Rynearson T.A."/>
            <person name="Saito M.A."/>
            <person name="Schwartz D.C."/>
            <person name="Thamatrakoln K."/>
            <person name="Valentin K."/>
            <person name="Vardi A."/>
            <person name="Wilkerson F.P."/>
            <person name="Rokhsar D.S."/>
        </authorList>
    </citation>
    <scope>NUCLEOTIDE SEQUENCE [LARGE SCALE GENOMIC DNA]</scope>
    <source>
        <strain evidence="2 3">CCMP1335</strain>
    </source>
</reference>
<feature type="compositionally biased region" description="Low complexity" evidence="1">
    <location>
        <begin position="36"/>
        <end position="48"/>
    </location>
</feature>
<dbReference type="PaxDb" id="35128-Thaps2844"/>
<dbReference type="Proteomes" id="UP000001449">
    <property type="component" value="Chromosome 2"/>
</dbReference>
<feature type="compositionally biased region" description="Acidic residues" evidence="1">
    <location>
        <begin position="178"/>
        <end position="200"/>
    </location>
</feature>
<reference evidence="2 3" key="2">
    <citation type="journal article" date="2008" name="Nature">
        <title>The Phaeodactylum genome reveals the evolutionary history of diatom genomes.</title>
        <authorList>
            <person name="Bowler C."/>
            <person name="Allen A.E."/>
            <person name="Badger J.H."/>
            <person name="Grimwood J."/>
            <person name="Jabbari K."/>
            <person name="Kuo A."/>
            <person name="Maheswari U."/>
            <person name="Martens C."/>
            <person name="Maumus F."/>
            <person name="Otillar R.P."/>
            <person name="Rayko E."/>
            <person name="Salamov A."/>
            <person name="Vandepoele K."/>
            <person name="Beszteri B."/>
            <person name="Gruber A."/>
            <person name="Heijde M."/>
            <person name="Katinka M."/>
            <person name="Mock T."/>
            <person name="Valentin K."/>
            <person name="Verret F."/>
            <person name="Berges J.A."/>
            <person name="Brownlee C."/>
            <person name="Cadoret J.P."/>
            <person name="Chiovitti A."/>
            <person name="Choi C.J."/>
            <person name="Coesel S."/>
            <person name="De Martino A."/>
            <person name="Detter J.C."/>
            <person name="Durkin C."/>
            <person name="Falciatore A."/>
            <person name="Fournet J."/>
            <person name="Haruta M."/>
            <person name="Huysman M.J."/>
            <person name="Jenkins B.D."/>
            <person name="Jiroutova K."/>
            <person name="Jorgensen R.E."/>
            <person name="Joubert Y."/>
            <person name="Kaplan A."/>
            <person name="Kroger N."/>
            <person name="Kroth P.G."/>
            <person name="La Roche J."/>
            <person name="Lindquist E."/>
            <person name="Lommer M."/>
            <person name="Martin-Jezequel V."/>
            <person name="Lopez P.J."/>
            <person name="Lucas S."/>
            <person name="Mangogna M."/>
            <person name="McGinnis K."/>
            <person name="Medlin L.K."/>
            <person name="Montsant A."/>
            <person name="Oudot-Le Secq M.P."/>
            <person name="Napoli C."/>
            <person name="Obornik M."/>
            <person name="Parker M.S."/>
            <person name="Petit J.L."/>
            <person name="Porcel B.M."/>
            <person name="Poulsen N."/>
            <person name="Robison M."/>
            <person name="Rychlewski L."/>
            <person name="Rynearson T.A."/>
            <person name="Schmutz J."/>
            <person name="Shapiro H."/>
            <person name="Siaut M."/>
            <person name="Stanley M."/>
            <person name="Sussman M.R."/>
            <person name="Taylor A.R."/>
            <person name="Vardi A."/>
            <person name="von Dassow P."/>
            <person name="Vyverman W."/>
            <person name="Willis A."/>
            <person name="Wyrwicz L.S."/>
            <person name="Rokhsar D.S."/>
            <person name="Weissenbach J."/>
            <person name="Armbrust E.V."/>
            <person name="Green B.R."/>
            <person name="Van de Peer Y."/>
            <person name="Grigoriev I.V."/>
        </authorList>
    </citation>
    <scope>NUCLEOTIDE SEQUENCE [LARGE SCALE GENOMIC DNA]</scope>
    <source>
        <strain evidence="2 3">CCMP1335</strain>
    </source>
</reference>
<dbReference type="GeneID" id="7452490"/>
<feature type="compositionally biased region" description="Low complexity" evidence="1">
    <location>
        <begin position="533"/>
        <end position="544"/>
    </location>
</feature>
<feature type="region of interest" description="Disordered" evidence="1">
    <location>
        <begin position="288"/>
        <end position="311"/>
    </location>
</feature>
<feature type="compositionally biased region" description="Polar residues" evidence="1">
    <location>
        <begin position="1"/>
        <end position="22"/>
    </location>
</feature>
<feature type="compositionally biased region" description="Basic residues" evidence="1">
    <location>
        <begin position="589"/>
        <end position="607"/>
    </location>
</feature>
<name>B8BVI0_THAPS</name>
<dbReference type="InParanoid" id="B8BVI0"/>
<feature type="compositionally biased region" description="Acidic residues" evidence="1">
    <location>
        <begin position="476"/>
        <end position="487"/>
    </location>
</feature>
<keyword evidence="3" id="KW-1185">Reference proteome</keyword>
<evidence type="ECO:0000256" key="1">
    <source>
        <dbReference type="SAM" id="MobiDB-lite"/>
    </source>
</evidence>
<feature type="compositionally biased region" description="Basic and acidic residues" evidence="1">
    <location>
        <begin position="201"/>
        <end position="210"/>
    </location>
</feature>
<feature type="compositionally biased region" description="Basic residues" evidence="1">
    <location>
        <begin position="456"/>
        <end position="465"/>
    </location>
</feature>
<dbReference type="HOGENOM" id="CLU_424863_0_0_1"/>
<feature type="compositionally biased region" description="Basic residues" evidence="1">
    <location>
        <begin position="24"/>
        <end position="35"/>
    </location>
</feature>
<feature type="compositionally biased region" description="Polar residues" evidence="1">
    <location>
        <begin position="520"/>
        <end position="532"/>
    </location>
</feature>
<feature type="region of interest" description="Disordered" evidence="1">
    <location>
        <begin position="588"/>
        <end position="645"/>
    </location>
</feature>
<dbReference type="RefSeq" id="XP_002287494.1">
    <property type="nucleotide sequence ID" value="XM_002287458.1"/>
</dbReference>
<feature type="region of interest" description="Disordered" evidence="1">
    <location>
        <begin position="174"/>
        <end position="223"/>
    </location>
</feature>
<accession>B8BVI0</accession>
<dbReference type="KEGG" id="tps:THAPSDRAFT_2844"/>
<protein>
    <submittedName>
        <fullName evidence="2">Uncharacterized protein</fullName>
    </submittedName>
</protein>
<proteinExistence type="predicted"/>
<feature type="compositionally biased region" description="Polar residues" evidence="1">
    <location>
        <begin position="95"/>
        <end position="104"/>
    </location>
</feature>
<feature type="region of interest" description="Disordered" evidence="1">
    <location>
        <begin position="1"/>
        <end position="111"/>
    </location>
</feature>
<evidence type="ECO:0000313" key="2">
    <source>
        <dbReference type="EMBL" id="EED94937.1"/>
    </source>
</evidence>
<gene>
    <name evidence="2" type="ORF">THAPSDRAFT_2844</name>
</gene>
<dbReference type="AlphaFoldDB" id="B8BVI0"/>
<feature type="region of interest" description="Disordered" evidence="1">
    <location>
        <begin position="332"/>
        <end position="544"/>
    </location>
</feature>
<dbReference type="eggNOG" id="ENOG502QYFV">
    <property type="taxonomic scope" value="Eukaryota"/>
</dbReference>
<dbReference type="EMBL" id="CM000639">
    <property type="protein sequence ID" value="EED94937.1"/>
    <property type="molecule type" value="Genomic_DNA"/>
</dbReference>
<sequence>MAKTTPNTNAKAPTKAKTSSVKKQAVKKTPTKSKSTKASGKKAAVSVAQKKKANVKTKVIAPLPKGWPVSSKMSYPPPNANDAPSGDDVMDVDADNTQPQSTPGNYLKPGNLLQMSCNGSDVFLRKRAVQSTSMAFPTTGEGAAAANKGAPTRFLIVFPGRMSLRAPEKVVALKSNNDGEDGPPQEDDEGKVTADDDEYVKDETKSKEDGASDVAASAKKARSPFAPANPPLLLGKLVSLGGDNRDMELRIPFPSAVDGDSNGDNLKHLVMSGRAIPLSGKYMALSFKRTGGGNKDSSSKSTPKNKKMGTGSITCKDVFRSVIVLGGSKLVDDDGKEAGVSKAGGDVGDATIRHYGGSERTLDGGGKSSNGGGAAGRKNIGGSKRDSLGCVMTPVPSKRVNESDVESESDSERSDANDNSDALVDSSDSDGEFKLSSSKKRGSKSNDDGGEEVVSARKRTPRRSAAKAVNVSYVDEASEESEDDGSDSGESVGKSHSDEEVIPTKTGAKRKSALKAKPLVNSTPKNGSTNVTSRASKGAASAKKVSCLDILNIDGDVGAKSSKKGNEIVGIDSDSDDSSMEALLFTSRRSAKKVAPRKKPAATKKKVVAAPETEDGDSSIEVLQLRPRPRGQHPRSLPQRVQRRR</sequence>
<organism evidence="2 3">
    <name type="scientific">Thalassiosira pseudonana</name>
    <name type="common">Marine diatom</name>
    <name type="synonym">Cyclotella nana</name>
    <dbReference type="NCBI Taxonomy" id="35128"/>
    <lineage>
        <taxon>Eukaryota</taxon>
        <taxon>Sar</taxon>
        <taxon>Stramenopiles</taxon>
        <taxon>Ochrophyta</taxon>
        <taxon>Bacillariophyta</taxon>
        <taxon>Coscinodiscophyceae</taxon>
        <taxon>Thalassiosirophycidae</taxon>
        <taxon>Thalassiosirales</taxon>
        <taxon>Thalassiosiraceae</taxon>
        <taxon>Thalassiosira</taxon>
    </lineage>
</organism>
<feature type="compositionally biased region" description="Gly residues" evidence="1">
    <location>
        <begin position="363"/>
        <end position="375"/>
    </location>
</feature>